<protein>
    <submittedName>
        <fullName evidence="1">Uncharacterized protein</fullName>
    </submittedName>
</protein>
<accession>A0ACB9GM85</accession>
<keyword evidence="2" id="KW-1185">Reference proteome</keyword>
<comment type="caution">
    <text evidence="1">The sequence shown here is derived from an EMBL/GenBank/DDBJ whole genome shotgun (WGS) entry which is preliminary data.</text>
</comment>
<evidence type="ECO:0000313" key="2">
    <source>
        <dbReference type="Proteomes" id="UP001056120"/>
    </source>
</evidence>
<proteinExistence type="predicted"/>
<gene>
    <name evidence="1" type="ORF">L1987_43295</name>
</gene>
<name>A0ACB9GM85_9ASTR</name>
<reference evidence="1 2" key="2">
    <citation type="journal article" date="2022" name="Mol. Ecol. Resour.">
        <title>The genomes of chicory, endive, great burdock and yacon provide insights into Asteraceae paleo-polyploidization history and plant inulin production.</title>
        <authorList>
            <person name="Fan W."/>
            <person name="Wang S."/>
            <person name="Wang H."/>
            <person name="Wang A."/>
            <person name="Jiang F."/>
            <person name="Liu H."/>
            <person name="Zhao H."/>
            <person name="Xu D."/>
            <person name="Zhang Y."/>
        </authorList>
    </citation>
    <scope>NUCLEOTIDE SEQUENCE [LARGE SCALE GENOMIC DNA]</scope>
    <source>
        <strain evidence="2">cv. Yunnan</strain>
        <tissue evidence="1">Leaves</tissue>
    </source>
</reference>
<evidence type="ECO:0000313" key="1">
    <source>
        <dbReference type="EMBL" id="KAI3784201.1"/>
    </source>
</evidence>
<sequence>MEHLLAPAIREEIPEAVEPADELVPKRPRLDLREWDWMSRTLQEWRVKEDIPMTSDIIGSSCISRPLPLTGECTIPILEDMGVLKDLRENAFEMTAEQEEFDQALHTTCDQVVETERRLVALEHRTVTADKRAETTKQSAIEAEHRATAAEERAASTRTYFTGGLCPYDIL</sequence>
<dbReference type="Proteomes" id="UP001056120">
    <property type="component" value="Linkage Group LG14"/>
</dbReference>
<organism evidence="1 2">
    <name type="scientific">Smallanthus sonchifolius</name>
    <dbReference type="NCBI Taxonomy" id="185202"/>
    <lineage>
        <taxon>Eukaryota</taxon>
        <taxon>Viridiplantae</taxon>
        <taxon>Streptophyta</taxon>
        <taxon>Embryophyta</taxon>
        <taxon>Tracheophyta</taxon>
        <taxon>Spermatophyta</taxon>
        <taxon>Magnoliopsida</taxon>
        <taxon>eudicotyledons</taxon>
        <taxon>Gunneridae</taxon>
        <taxon>Pentapetalae</taxon>
        <taxon>asterids</taxon>
        <taxon>campanulids</taxon>
        <taxon>Asterales</taxon>
        <taxon>Asteraceae</taxon>
        <taxon>Asteroideae</taxon>
        <taxon>Heliantheae alliance</taxon>
        <taxon>Millerieae</taxon>
        <taxon>Smallanthus</taxon>
    </lineage>
</organism>
<dbReference type="EMBL" id="CM042031">
    <property type="protein sequence ID" value="KAI3784201.1"/>
    <property type="molecule type" value="Genomic_DNA"/>
</dbReference>
<reference evidence="2" key="1">
    <citation type="journal article" date="2022" name="Mol. Ecol. Resour.">
        <title>The genomes of chicory, endive, great burdock and yacon provide insights into Asteraceae palaeo-polyploidization history and plant inulin production.</title>
        <authorList>
            <person name="Fan W."/>
            <person name="Wang S."/>
            <person name="Wang H."/>
            <person name="Wang A."/>
            <person name="Jiang F."/>
            <person name="Liu H."/>
            <person name="Zhao H."/>
            <person name="Xu D."/>
            <person name="Zhang Y."/>
        </authorList>
    </citation>
    <scope>NUCLEOTIDE SEQUENCE [LARGE SCALE GENOMIC DNA]</scope>
    <source>
        <strain evidence="2">cv. Yunnan</strain>
    </source>
</reference>